<gene>
    <name evidence="1" type="ORF">WMSIL1_LOCUS9103</name>
</gene>
<protein>
    <submittedName>
        <fullName evidence="1">Uncharacterized protein</fullName>
    </submittedName>
</protein>
<dbReference type="AlphaFoldDB" id="A0A564YTT5"/>
<reference evidence="1 2" key="1">
    <citation type="submission" date="2019-07" db="EMBL/GenBank/DDBJ databases">
        <authorList>
            <person name="Jastrzebski P J."/>
            <person name="Paukszto L."/>
            <person name="Jastrzebski P J."/>
        </authorList>
    </citation>
    <scope>NUCLEOTIDE SEQUENCE [LARGE SCALE GENOMIC DNA]</scope>
    <source>
        <strain evidence="1 2">WMS-il1</strain>
    </source>
</reference>
<sequence length="55" mass="6322">MTYYLSTEGTHPPFDIYPTNIRSSHSQDADFAEKVVIIEIALLKNFNKNDDKEGF</sequence>
<evidence type="ECO:0000313" key="2">
    <source>
        <dbReference type="Proteomes" id="UP000321570"/>
    </source>
</evidence>
<accession>A0A564YTT5</accession>
<proteinExistence type="predicted"/>
<name>A0A564YTT5_HYMDI</name>
<dbReference type="Proteomes" id="UP000321570">
    <property type="component" value="Unassembled WGS sequence"/>
</dbReference>
<organism evidence="1 2">
    <name type="scientific">Hymenolepis diminuta</name>
    <name type="common">Rat tapeworm</name>
    <dbReference type="NCBI Taxonomy" id="6216"/>
    <lineage>
        <taxon>Eukaryota</taxon>
        <taxon>Metazoa</taxon>
        <taxon>Spiralia</taxon>
        <taxon>Lophotrochozoa</taxon>
        <taxon>Platyhelminthes</taxon>
        <taxon>Cestoda</taxon>
        <taxon>Eucestoda</taxon>
        <taxon>Cyclophyllidea</taxon>
        <taxon>Hymenolepididae</taxon>
        <taxon>Hymenolepis</taxon>
    </lineage>
</organism>
<evidence type="ECO:0000313" key="1">
    <source>
        <dbReference type="EMBL" id="VUZ50098.1"/>
    </source>
</evidence>
<keyword evidence="2" id="KW-1185">Reference proteome</keyword>
<dbReference type="EMBL" id="CABIJS010000344">
    <property type="protein sequence ID" value="VUZ50098.1"/>
    <property type="molecule type" value="Genomic_DNA"/>
</dbReference>